<evidence type="ECO:0000256" key="4">
    <source>
        <dbReference type="ARBA" id="ARBA00022840"/>
    </source>
</evidence>
<evidence type="ECO:0000256" key="3">
    <source>
        <dbReference type="ARBA" id="ARBA00022777"/>
    </source>
</evidence>
<dbReference type="Proteomes" id="UP001217485">
    <property type="component" value="Unassembled WGS sequence"/>
</dbReference>
<dbReference type="Gene3D" id="3.30.200.20">
    <property type="entry name" value="Phosphorylase Kinase, domain 1"/>
    <property type="match status" value="1"/>
</dbReference>
<dbReference type="InterPro" id="IPR008271">
    <property type="entry name" value="Ser/Thr_kinase_AS"/>
</dbReference>
<reference evidence="8 9" key="1">
    <citation type="submission" date="2023-01" db="EMBL/GenBank/DDBJ databases">
        <title>Minimal conservation of predation-associated metabolite biosynthetic gene clusters underscores biosynthetic potential of Myxococcota including descriptions for ten novel species: Archangium lansinium sp. nov., Myxococcus landrumus sp. nov., Nannocystis bai.</title>
        <authorList>
            <person name="Ahearne A."/>
            <person name="Stevens C."/>
            <person name="Dowd S."/>
        </authorList>
    </citation>
    <scope>NUCLEOTIDE SEQUENCE [LARGE SCALE GENOMIC DNA]</scope>
    <source>
        <strain evidence="8 9">WIWO2</strain>
    </source>
</reference>
<organism evidence="8 9">
    <name type="scientific">Sorangium atrum</name>
    <dbReference type="NCBI Taxonomy" id="2995308"/>
    <lineage>
        <taxon>Bacteria</taxon>
        <taxon>Pseudomonadati</taxon>
        <taxon>Myxococcota</taxon>
        <taxon>Polyangia</taxon>
        <taxon>Polyangiales</taxon>
        <taxon>Polyangiaceae</taxon>
        <taxon>Sorangium</taxon>
    </lineage>
</organism>
<name>A0ABT5C106_9BACT</name>
<dbReference type="PANTHER" id="PTHR43289">
    <property type="entry name" value="MITOGEN-ACTIVATED PROTEIN KINASE KINASE KINASE 20-RELATED"/>
    <property type="match status" value="1"/>
</dbReference>
<evidence type="ECO:0000256" key="5">
    <source>
        <dbReference type="PROSITE-ProRule" id="PRU10141"/>
    </source>
</evidence>
<protein>
    <submittedName>
        <fullName evidence="8">Serine/threonine-protein kinase</fullName>
    </submittedName>
</protein>
<keyword evidence="9" id="KW-1185">Reference proteome</keyword>
<feature type="binding site" evidence="5">
    <location>
        <position position="72"/>
    </location>
    <ligand>
        <name>ATP</name>
        <dbReference type="ChEBI" id="CHEBI:30616"/>
    </ligand>
</feature>
<dbReference type="PANTHER" id="PTHR43289:SF6">
    <property type="entry name" value="SERINE_THREONINE-PROTEIN KINASE NEKL-3"/>
    <property type="match status" value="1"/>
</dbReference>
<feature type="compositionally biased region" description="Low complexity" evidence="6">
    <location>
        <begin position="442"/>
        <end position="452"/>
    </location>
</feature>
<feature type="domain" description="Protein kinase" evidence="7">
    <location>
        <begin position="43"/>
        <end position="320"/>
    </location>
</feature>
<dbReference type="Pfam" id="PF00069">
    <property type="entry name" value="Pkinase"/>
    <property type="match status" value="1"/>
</dbReference>
<dbReference type="CDD" id="cd14014">
    <property type="entry name" value="STKc_PknB_like"/>
    <property type="match status" value="1"/>
</dbReference>
<dbReference type="PROSITE" id="PS00107">
    <property type="entry name" value="PROTEIN_KINASE_ATP"/>
    <property type="match status" value="1"/>
</dbReference>
<dbReference type="SMART" id="SM00220">
    <property type="entry name" value="S_TKc"/>
    <property type="match status" value="1"/>
</dbReference>
<feature type="compositionally biased region" description="Low complexity" evidence="6">
    <location>
        <begin position="423"/>
        <end position="434"/>
    </location>
</feature>
<keyword evidence="3 8" id="KW-0418">Kinase</keyword>
<dbReference type="PROSITE" id="PS00108">
    <property type="entry name" value="PROTEIN_KINASE_ST"/>
    <property type="match status" value="1"/>
</dbReference>
<dbReference type="InterPro" id="IPR017441">
    <property type="entry name" value="Protein_kinase_ATP_BS"/>
</dbReference>
<keyword evidence="2 5" id="KW-0547">Nucleotide-binding</keyword>
<dbReference type="Gene3D" id="1.10.510.10">
    <property type="entry name" value="Transferase(Phosphotransferase) domain 1"/>
    <property type="match status" value="1"/>
</dbReference>
<dbReference type="GO" id="GO:0016301">
    <property type="term" value="F:kinase activity"/>
    <property type="evidence" value="ECO:0007669"/>
    <property type="project" value="UniProtKB-KW"/>
</dbReference>
<keyword evidence="4 5" id="KW-0067">ATP-binding</keyword>
<evidence type="ECO:0000313" key="8">
    <source>
        <dbReference type="EMBL" id="MDC0680066.1"/>
    </source>
</evidence>
<evidence type="ECO:0000256" key="2">
    <source>
        <dbReference type="ARBA" id="ARBA00022741"/>
    </source>
</evidence>
<evidence type="ECO:0000259" key="7">
    <source>
        <dbReference type="PROSITE" id="PS50011"/>
    </source>
</evidence>
<proteinExistence type="predicted"/>
<accession>A0ABT5C106</accession>
<feature type="region of interest" description="Disordered" evidence="6">
    <location>
        <begin position="385"/>
        <end position="465"/>
    </location>
</feature>
<evidence type="ECO:0000313" key="9">
    <source>
        <dbReference type="Proteomes" id="UP001217485"/>
    </source>
</evidence>
<dbReference type="PROSITE" id="PS50011">
    <property type="entry name" value="PROTEIN_KINASE_DOM"/>
    <property type="match status" value="1"/>
</dbReference>
<dbReference type="InterPro" id="IPR011009">
    <property type="entry name" value="Kinase-like_dom_sf"/>
</dbReference>
<dbReference type="SUPFAM" id="SSF56112">
    <property type="entry name" value="Protein kinase-like (PK-like)"/>
    <property type="match status" value="1"/>
</dbReference>
<dbReference type="RefSeq" id="WP_272097089.1">
    <property type="nucleotide sequence ID" value="NZ_JAQNDK010000002.1"/>
</dbReference>
<evidence type="ECO:0000256" key="1">
    <source>
        <dbReference type="ARBA" id="ARBA00022679"/>
    </source>
</evidence>
<keyword evidence="1" id="KW-0808">Transferase</keyword>
<comment type="caution">
    <text evidence="8">The sequence shown here is derived from an EMBL/GenBank/DDBJ whole genome shotgun (WGS) entry which is preliminary data.</text>
</comment>
<feature type="compositionally biased region" description="Low complexity" evidence="6">
    <location>
        <begin position="397"/>
        <end position="416"/>
    </location>
</feature>
<dbReference type="InterPro" id="IPR000719">
    <property type="entry name" value="Prot_kinase_dom"/>
</dbReference>
<dbReference type="EMBL" id="JAQNDK010000002">
    <property type="protein sequence ID" value="MDC0680066.1"/>
    <property type="molecule type" value="Genomic_DNA"/>
</dbReference>
<gene>
    <name evidence="8" type="ORF">POL72_20165</name>
</gene>
<sequence length="465" mass="49566">MDAATPRIPPTVRISPSAAARHAGADESDIWQHTPDEVVEGKYRLVRPLGRGGMAEVWLAVHVTLKTELAVKFLSASLTGDAERSRTVLERFRFEAQISARLSARTRHIVAVHDAGVHDDIPYLVMEYIPGRTLFAEVRQKGPIDPVRFGHILDQIGDALTVAHDMGIVHRDLKPSNVMLVDAPGAELTVKVADFGIAKALHGDLGLDRPQETEADVMLGSPNYMSPEQLASPLAVDARADVWALGVLAYEVLTDWTPFHGNSIAEIIVAVSTRDFEPATEIKRSLPPGLDAWFSRALAKGPAQRFASIREMVGAYHAALSAPPPERPAEVAPPRRPRVAPAVALACLTALVGGTAALAARLLDRPRLEQPARLVAPGVRGALQGVALRSPPPPQPTAAEQPASAATPAPPASTASPAPPASAAPAQPRSSQRRPGSDRVAPRATATAAPTVPRRRKEIDKSETF</sequence>
<evidence type="ECO:0000256" key="6">
    <source>
        <dbReference type="SAM" id="MobiDB-lite"/>
    </source>
</evidence>